<protein>
    <recommendedName>
        <fullName evidence="4">Serine/threonine-protein kinase 1</fullName>
        <ecNumber evidence="3">2.7.11.1</ecNumber>
    </recommendedName>
</protein>
<dbReference type="GO" id="GO:0005524">
    <property type="term" value="F:ATP binding"/>
    <property type="evidence" value="ECO:0007669"/>
    <property type="project" value="UniProtKB-KW"/>
</dbReference>
<evidence type="ECO:0000256" key="2">
    <source>
        <dbReference type="ARBA" id="ARBA00005505"/>
    </source>
</evidence>
<dbReference type="InterPro" id="IPR051138">
    <property type="entry name" value="PIM_Ser/Thr_kinase"/>
</dbReference>
<keyword evidence="17" id="KW-1185">Reference proteome</keyword>
<comment type="subcellular location">
    <subcellularLocation>
        <location evidence="1">Host cytoplasm</location>
    </subcellularLocation>
</comment>
<dbReference type="Gene3D" id="3.30.200.20">
    <property type="entry name" value="Phosphorylase Kinase, domain 1"/>
    <property type="match status" value="1"/>
</dbReference>
<evidence type="ECO:0000256" key="5">
    <source>
        <dbReference type="ARBA" id="ARBA00022527"/>
    </source>
</evidence>
<evidence type="ECO:0000256" key="9">
    <source>
        <dbReference type="ARBA" id="ARBA00022840"/>
    </source>
</evidence>
<evidence type="ECO:0000259" key="15">
    <source>
        <dbReference type="PROSITE" id="PS50011"/>
    </source>
</evidence>
<keyword evidence="14" id="KW-0732">Signal</keyword>
<keyword evidence="10" id="KW-1035">Host cytoplasm</keyword>
<dbReference type="PROSITE" id="PS50011">
    <property type="entry name" value="PROTEIN_KINASE_DOM"/>
    <property type="match status" value="1"/>
</dbReference>
<dbReference type="GO" id="GO:0005737">
    <property type="term" value="C:cytoplasm"/>
    <property type="evidence" value="ECO:0007669"/>
    <property type="project" value="TreeGrafter"/>
</dbReference>
<feature type="domain" description="Protein kinase" evidence="15">
    <location>
        <begin position="214"/>
        <end position="473"/>
    </location>
</feature>
<feature type="signal peptide" evidence="14">
    <location>
        <begin position="1"/>
        <end position="20"/>
    </location>
</feature>
<keyword evidence="5" id="KW-0723">Serine/threonine-protein kinase</keyword>
<evidence type="ECO:0000256" key="6">
    <source>
        <dbReference type="ARBA" id="ARBA00022679"/>
    </source>
</evidence>
<dbReference type="PANTHER" id="PTHR22984">
    <property type="entry name" value="SERINE/THREONINE-PROTEIN KINASE PIM"/>
    <property type="match status" value="1"/>
</dbReference>
<dbReference type="PANTHER" id="PTHR22984:SF25">
    <property type="entry name" value="PROTEIN KINASE DOMAIN-CONTAINING PROTEIN"/>
    <property type="match status" value="1"/>
</dbReference>
<evidence type="ECO:0000256" key="4">
    <source>
        <dbReference type="ARBA" id="ARBA00016885"/>
    </source>
</evidence>
<sequence length="476" mass="53844">MAVVIVTLLYMTHLFSLLQASGSTCPATLPSYRMRRSSENSQLQACARAPDLPQTSGVSTSTSPSSKRKSPTCEEEDEAGTARKKSRTDAGPKKHKFKTVCKKETDETSDDEKDSSISQSIKRKSSDDEEEESAVRKKSRTEDMPKKHKFKAKHVTKTDEAKVCSTSAGKSEKELEEVKTTDNSHAKIIKEEREKVTKDRYSINGNTQELDKKYKWLRLMTEGGFGRIFTGLRRGDNLPVIQKIDVRFTTVEMDGHSVTIPTEVDFLIKAGAGPNSRGSTFTQRLLDWYDIGDDIVLVIERSRTSLDLVDYSIFKGICPTKAKIIFRQLVDAAIELHSKGIFHRDIKPDNVLVEGGHAQIPKAWLIDFGTAAFFTPGQTFQDPQGTLEYSSPEWFRQGMYTAEPTTVWQLGHVLYYMFFSRMPLIRQKSISSTRSVPIPHTIAPEIRDLLRGCLKKNPDERLSLQKIRDHRWLNSK</sequence>
<name>A0AAW0PFZ7_9GOBI</name>
<accession>A0AAW0PFZ7</accession>
<dbReference type="SUPFAM" id="SSF56112">
    <property type="entry name" value="Protein kinase-like (PK-like)"/>
    <property type="match status" value="1"/>
</dbReference>
<evidence type="ECO:0000256" key="3">
    <source>
        <dbReference type="ARBA" id="ARBA00012513"/>
    </source>
</evidence>
<dbReference type="EC" id="2.7.11.1" evidence="3"/>
<evidence type="ECO:0000256" key="10">
    <source>
        <dbReference type="ARBA" id="ARBA00023200"/>
    </source>
</evidence>
<proteinExistence type="inferred from homology"/>
<dbReference type="InterPro" id="IPR000719">
    <property type="entry name" value="Prot_kinase_dom"/>
</dbReference>
<evidence type="ECO:0000256" key="14">
    <source>
        <dbReference type="SAM" id="SignalP"/>
    </source>
</evidence>
<keyword evidence="8" id="KW-0418">Kinase</keyword>
<dbReference type="Gene3D" id="1.10.510.10">
    <property type="entry name" value="Transferase(Phosphotransferase) domain 1"/>
    <property type="match status" value="1"/>
</dbReference>
<feature type="compositionally biased region" description="Low complexity" evidence="13">
    <location>
        <begin position="55"/>
        <end position="65"/>
    </location>
</feature>
<evidence type="ECO:0000256" key="12">
    <source>
        <dbReference type="ARBA" id="ARBA00048679"/>
    </source>
</evidence>
<evidence type="ECO:0000256" key="8">
    <source>
        <dbReference type="ARBA" id="ARBA00022777"/>
    </source>
</evidence>
<gene>
    <name evidence="16" type="ORF">WMY93_010278</name>
</gene>
<dbReference type="Proteomes" id="UP001460270">
    <property type="component" value="Unassembled WGS sequence"/>
</dbReference>
<comment type="similarity">
    <text evidence="2">Belongs to the protein kinase superfamily. CAMK Ser/Thr protein kinase family. PIM subfamily.</text>
</comment>
<dbReference type="Pfam" id="PF00069">
    <property type="entry name" value="Pkinase"/>
    <property type="match status" value="1"/>
</dbReference>
<feature type="region of interest" description="Disordered" evidence="13">
    <location>
        <begin position="39"/>
        <end position="154"/>
    </location>
</feature>
<evidence type="ECO:0000256" key="1">
    <source>
        <dbReference type="ARBA" id="ARBA00004192"/>
    </source>
</evidence>
<reference evidence="17" key="1">
    <citation type="submission" date="2024-04" db="EMBL/GenBank/DDBJ databases">
        <title>Salinicola lusitanus LLJ914,a marine bacterium isolated from the Okinawa Trough.</title>
        <authorList>
            <person name="Li J."/>
        </authorList>
    </citation>
    <scope>NUCLEOTIDE SEQUENCE [LARGE SCALE GENOMIC DNA]</scope>
</reference>
<dbReference type="AlphaFoldDB" id="A0AAW0PFZ7"/>
<comment type="catalytic activity">
    <reaction evidence="11">
        <text>L-threonyl-[protein] + ATP = O-phospho-L-threonyl-[protein] + ADP + H(+)</text>
        <dbReference type="Rhea" id="RHEA:46608"/>
        <dbReference type="Rhea" id="RHEA-COMP:11060"/>
        <dbReference type="Rhea" id="RHEA-COMP:11605"/>
        <dbReference type="ChEBI" id="CHEBI:15378"/>
        <dbReference type="ChEBI" id="CHEBI:30013"/>
        <dbReference type="ChEBI" id="CHEBI:30616"/>
        <dbReference type="ChEBI" id="CHEBI:61977"/>
        <dbReference type="ChEBI" id="CHEBI:456216"/>
        <dbReference type="EC" id="2.7.11.1"/>
    </reaction>
</comment>
<dbReference type="InterPro" id="IPR011009">
    <property type="entry name" value="Kinase-like_dom_sf"/>
</dbReference>
<dbReference type="GO" id="GO:0004674">
    <property type="term" value="F:protein serine/threonine kinase activity"/>
    <property type="evidence" value="ECO:0007669"/>
    <property type="project" value="UniProtKB-KW"/>
</dbReference>
<dbReference type="EMBL" id="JBBPFD010000007">
    <property type="protein sequence ID" value="KAK7918994.1"/>
    <property type="molecule type" value="Genomic_DNA"/>
</dbReference>
<evidence type="ECO:0000256" key="7">
    <source>
        <dbReference type="ARBA" id="ARBA00022741"/>
    </source>
</evidence>
<evidence type="ECO:0000256" key="11">
    <source>
        <dbReference type="ARBA" id="ARBA00047899"/>
    </source>
</evidence>
<keyword evidence="6" id="KW-0808">Transferase</keyword>
<evidence type="ECO:0000313" key="16">
    <source>
        <dbReference type="EMBL" id="KAK7918994.1"/>
    </source>
</evidence>
<comment type="catalytic activity">
    <reaction evidence="12">
        <text>L-seryl-[protein] + ATP = O-phospho-L-seryl-[protein] + ADP + H(+)</text>
        <dbReference type="Rhea" id="RHEA:17989"/>
        <dbReference type="Rhea" id="RHEA-COMP:9863"/>
        <dbReference type="Rhea" id="RHEA-COMP:11604"/>
        <dbReference type="ChEBI" id="CHEBI:15378"/>
        <dbReference type="ChEBI" id="CHEBI:29999"/>
        <dbReference type="ChEBI" id="CHEBI:30616"/>
        <dbReference type="ChEBI" id="CHEBI:83421"/>
        <dbReference type="ChEBI" id="CHEBI:456216"/>
        <dbReference type="EC" id="2.7.11.1"/>
    </reaction>
</comment>
<dbReference type="PROSITE" id="PS00108">
    <property type="entry name" value="PROTEIN_KINASE_ST"/>
    <property type="match status" value="1"/>
</dbReference>
<organism evidence="16 17">
    <name type="scientific">Mugilogobius chulae</name>
    <name type="common">yellowstripe goby</name>
    <dbReference type="NCBI Taxonomy" id="88201"/>
    <lineage>
        <taxon>Eukaryota</taxon>
        <taxon>Metazoa</taxon>
        <taxon>Chordata</taxon>
        <taxon>Craniata</taxon>
        <taxon>Vertebrata</taxon>
        <taxon>Euteleostomi</taxon>
        <taxon>Actinopterygii</taxon>
        <taxon>Neopterygii</taxon>
        <taxon>Teleostei</taxon>
        <taxon>Neoteleostei</taxon>
        <taxon>Acanthomorphata</taxon>
        <taxon>Gobiaria</taxon>
        <taxon>Gobiiformes</taxon>
        <taxon>Gobioidei</taxon>
        <taxon>Gobiidae</taxon>
        <taxon>Gobionellinae</taxon>
        <taxon>Mugilogobius</taxon>
    </lineage>
</organism>
<feature type="chain" id="PRO_5043441065" description="Serine/threonine-protein kinase 1" evidence="14">
    <location>
        <begin position="21"/>
        <end position="476"/>
    </location>
</feature>
<keyword evidence="9" id="KW-0067">ATP-binding</keyword>
<evidence type="ECO:0000256" key="13">
    <source>
        <dbReference type="SAM" id="MobiDB-lite"/>
    </source>
</evidence>
<dbReference type="SMART" id="SM00220">
    <property type="entry name" value="S_TKc"/>
    <property type="match status" value="1"/>
</dbReference>
<evidence type="ECO:0000313" key="17">
    <source>
        <dbReference type="Proteomes" id="UP001460270"/>
    </source>
</evidence>
<dbReference type="InterPro" id="IPR008271">
    <property type="entry name" value="Ser/Thr_kinase_AS"/>
</dbReference>
<keyword evidence="7" id="KW-0547">Nucleotide-binding</keyword>
<comment type="caution">
    <text evidence="16">The sequence shown here is derived from an EMBL/GenBank/DDBJ whole genome shotgun (WGS) entry which is preliminary data.</text>
</comment>